<dbReference type="GeneID" id="109478546"/>
<protein>
    <submittedName>
        <fullName evidence="3">Collagen alpha-1(XI) chain-like</fullName>
    </submittedName>
</protein>
<keyword evidence="2" id="KW-1185">Reference proteome</keyword>
<dbReference type="KEGG" id="bbel:109478546"/>
<reference evidence="3" key="1">
    <citation type="submission" date="2025-08" db="UniProtKB">
        <authorList>
            <consortium name="RefSeq"/>
        </authorList>
    </citation>
    <scope>IDENTIFICATION</scope>
    <source>
        <tissue evidence="3">Gonad</tissue>
    </source>
</reference>
<feature type="region of interest" description="Disordered" evidence="1">
    <location>
        <begin position="14"/>
        <end position="73"/>
    </location>
</feature>
<sequence>MCLNLLPKFSYQGDAGEGTAGRTVMMPGPRGPPGPMGAQGLRGEPGPKGEVGDTGKTGPMVGFMHSSKGETSPVREEMHTCMLGQGGFRTSLVRGKIYICCNTNDCNKPSTARSTLRHYYIVD</sequence>
<accession>A0A6P4ZG56</accession>
<proteinExistence type="predicted"/>
<evidence type="ECO:0000313" key="3">
    <source>
        <dbReference type="RefSeq" id="XP_019635723.1"/>
    </source>
</evidence>
<dbReference type="Proteomes" id="UP000515135">
    <property type="component" value="Unplaced"/>
</dbReference>
<dbReference type="AlphaFoldDB" id="A0A6P4ZG56"/>
<dbReference type="RefSeq" id="XP_019635723.1">
    <property type="nucleotide sequence ID" value="XM_019780164.1"/>
</dbReference>
<organism evidence="2 3">
    <name type="scientific">Branchiostoma belcheri</name>
    <name type="common">Amphioxus</name>
    <dbReference type="NCBI Taxonomy" id="7741"/>
    <lineage>
        <taxon>Eukaryota</taxon>
        <taxon>Metazoa</taxon>
        <taxon>Chordata</taxon>
        <taxon>Cephalochordata</taxon>
        <taxon>Leptocardii</taxon>
        <taxon>Amphioxiformes</taxon>
        <taxon>Branchiostomatidae</taxon>
        <taxon>Branchiostoma</taxon>
    </lineage>
</organism>
<name>A0A6P4ZG56_BRABE</name>
<gene>
    <name evidence="3" type="primary">LOC109478546</name>
</gene>
<evidence type="ECO:0000256" key="1">
    <source>
        <dbReference type="SAM" id="MobiDB-lite"/>
    </source>
</evidence>
<evidence type="ECO:0000313" key="2">
    <source>
        <dbReference type="Proteomes" id="UP000515135"/>
    </source>
</evidence>